<feature type="transmembrane region" description="Helical" evidence="1">
    <location>
        <begin position="133"/>
        <end position="152"/>
    </location>
</feature>
<keyword evidence="1" id="KW-0472">Membrane</keyword>
<evidence type="ECO:0000259" key="2">
    <source>
        <dbReference type="Pfam" id="PF13386"/>
    </source>
</evidence>
<evidence type="ECO:0000313" key="3">
    <source>
        <dbReference type="EMBL" id="GGW88689.1"/>
    </source>
</evidence>
<feature type="transmembrane region" description="Helical" evidence="1">
    <location>
        <begin position="73"/>
        <end position="96"/>
    </location>
</feature>
<keyword evidence="4" id="KW-1185">Reference proteome</keyword>
<reference evidence="3" key="2">
    <citation type="submission" date="2020-09" db="EMBL/GenBank/DDBJ databases">
        <authorList>
            <person name="Sun Q."/>
            <person name="Kim S."/>
        </authorList>
    </citation>
    <scope>NUCLEOTIDE SEQUENCE</scope>
    <source>
        <strain evidence="3">KCTC 22164</strain>
    </source>
</reference>
<dbReference type="RefSeq" id="WP_189406662.1">
    <property type="nucleotide sequence ID" value="NZ_BMXP01000005.1"/>
</dbReference>
<accession>A0A918MZE3</accession>
<feature type="transmembrane region" description="Helical" evidence="1">
    <location>
        <begin position="201"/>
        <end position="218"/>
    </location>
</feature>
<dbReference type="Proteomes" id="UP000631300">
    <property type="component" value="Unassembled WGS sequence"/>
</dbReference>
<evidence type="ECO:0000256" key="1">
    <source>
        <dbReference type="SAM" id="Phobius"/>
    </source>
</evidence>
<feature type="domain" description="Urease accessory protein UreH-like transmembrane" evidence="2">
    <location>
        <begin position="9"/>
        <end position="210"/>
    </location>
</feature>
<dbReference type="AlphaFoldDB" id="A0A918MZE3"/>
<keyword evidence="1" id="KW-1133">Transmembrane helix</keyword>
<proteinExistence type="predicted"/>
<dbReference type="EMBL" id="BMXP01000005">
    <property type="protein sequence ID" value="GGW88689.1"/>
    <property type="molecule type" value="Genomic_DNA"/>
</dbReference>
<dbReference type="PANTHER" id="PTHR42208">
    <property type="entry name" value="HEAVY METAL TRANSPORTER-RELATED"/>
    <property type="match status" value="1"/>
</dbReference>
<feature type="transmembrane region" description="Helical" evidence="1">
    <location>
        <begin position="164"/>
        <end position="189"/>
    </location>
</feature>
<reference evidence="3" key="1">
    <citation type="journal article" date="2014" name="Int. J. Syst. Evol. Microbiol.">
        <title>Complete genome sequence of Corynebacterium casei LMG S-19264T (=DSM 44701T), isolated from a smear-ripened cheese.</title>
        <authorList>
            <consortium name="US DOE Joint Genome Institute (JGI-PGF)"/>
            <person name="Walter F."/>
            <person name="Albersmeier A."/>
            <person name="Kalinowski J."/>
            <person name="Ruckert C."/>
        </authorList>
    </citation>
    <scope>NUCLEOTIDE SEQUENCE</scope>
    <source>
        <strain evidence="3">KCTC 22164</strain>
    </source>
</reference>
<comment type="caution">
    <text evidence="3">The sequence shown here is derived from an EMBL/GenBank/DDBJ whole genome shotgun (WGS) entry which is preliminary data.</text>
</comment>
<dbReference type="Pfam" id="PF13386">
    <property type="entry name" value="DsbD_2"/>
    <property type="match status" value="1"/>
</dbReference>
<sequence length="224" mass="24135">MPEISGFSAFLIGLAGGVHCVGMCGGIVTALRAATPDQKNAFPFTLSYNFGRITSYTLAGALAGGLGQLTTAVLPYAAIGLSLFSAIMLACLALYLGQWWQGLRHLEQAGGKLWRHIQPLSVRFIPFKTPWHALPYGFIWGWLPCGLVYSTLTWSLTAGTALDGAMLMLCFGLGTLPTLLAASLGASYLVMAFKHPKFRQVIALSLFIYAFFLIYRIMGSISAL</sequence>
<evidence type="ECO:0000313" key="4">
    <source>
        <dbReference type="Proteomes" id="UP000631300"/>
    </source>
</evidence>
<gene>
    <name evidence="3" type="ORF">GCM10007391_23610</name>
</gene>
<dbReference type="InterPro" id="IPR039447">
    <property type="entry name" value="UreH-like_TM_dom"/>
</dbReference>
<protein>
    <submittedName>
        <fullName evidence="3">Cytochrome biogenesis protein</fullName>
    </submittedName>
</protein>
<dbReference type="PANTHER" id="PTHR42208:SF1">
    <property type="entry name" value="HEAVY METAL TRANSPORTER"/>
    <property type="match status" value="1"/>
</dbReference>
<name>A0A918MZE3_9ALTE</name>
<keyword evidence="1" id="KW-0812">Transmembrane</keyword>
<organism evidence="3 4">
    <name type="scientific">Alteromonas halophila</name>
    <dbReference type="NCBI Taxonomy" id="516698"/>
    <lineage>
        <taxon>Bacteria</taxon>
        <taxon>Pseudomonadati</taxon>
        <taxon>Pseudomonadota</taxon>
        <taxon>Gammaproteobacteria</taxon>
        <taxon>Alteromonadales</taxon>
        <taxon>Alteromonadaceae</taxon>
        <taxon>Alteromonas/Salinimonas group</taxon>
        <taxon>Alteromonas</taxon>
    </lineage>
</organism>